<keyword evidence="1" id="KW-0472">Membrane</keyword>
<feature type="domain" description="HPP transmembrane region" evidence="2">
    <location>
        <begin position="90"/>
        <end position="234"/>
    </location>
</feature>
<gene>
    <name evidence="3" type="ORF">KP509_07G054800</name>
</gene>
<dbReference type="PANTHER" id="PTHR33741:SF1">
    <property type="entry name" value="HPP FAMILY PROTEIN, EXPRESSED"/>
    <property type="match status" value="1"/>
</dbReference>
<evidence type="ECO:0000256" key="1">
    <source>
        <dbReference type="SAM" id="Phobius"/>
    </source>
</evidence>
<keyword evidence="1" id="KW-1133">Transmembrane helix</keyword>
<dbReference type="PANTHER" id="PTHR33741">
    <property type="entry name" value="TRANSMEMBRANE PROTEIN DDB_G0269096-RELATED"/>
    <property type="match status" value="1"/>
</dbReference>
<keyword evidence="1" id="KW-0812">Transmembrane</keyword>
<name>A0A8T2ULB3_CERRI</name>
<dbReference type="OrthoDB" id="2016548at2759"/>
<feature type="transmembrane region" description="Helical" evidence="1">
    <location>
        <begin position="214"/>
        <end position="238"/>
    </location>
</feature>
<feature type="transmembrane region" description="Helical" evidence="1">
    <location>
        <begin position="120"/>
        <end position="139"/>
    </location>
</feature>
<evidence type="ECO:0000313" key="3">
    <source>
        <dbReference type="EMBL" id="KAH7433089.1"/>
    </source>
</evidence>
<keyword evidence="4" id="KW-1185">Reference proteome</keyword>
<feature type="transmembrane region" description="Helical" evidence="1">
    <location>
        <begin position="96"/>
        <end position="113"/>
    </location>
</feature>
<reference evidence="3" key="1">
    <citation type="submission" date="2021-08" db="EMBL/GenBank/DDBJ databases">
        <title>WGS assembly of Ceratopteris richardii.</title>
        <authorList>
            <person name="Marchant D.B."/>
            <person name="Chen G."/>
            <person name="Jenkins J."/>
            <person name="Shu S."/>
            <person name="Leebens-Mack J."/>
            <person name="Grimwood J."/>
            <person name="Schmutz J."/>
            <person name="Soltis P."/>
            <person name="Soltis D."/>
            <person name="Chen Z.-H."/>
        </authorList>
    </citation>
    <scope>NUCLEOTIDE SEQUENCE</scope>
    <source>
        <strain evidence="3">Whitten #5841</strain>
        <tissue evidence="3">Leaf</tissue>
    </source>
</reference>
<comment type="caution">
    <text evidence="3">The sequence shown here is derived from an EMBL/GenBank/DDBJ whole genome shotgun (WGS) entry which is preliminary data.</text>
</comment>
<dbReference type="InterPro" id="IPR058581">
    <property type="entry name" value="TM_HPP"/>
</dbReference>
<dbReference type="AlphaFoldDB" id="A0A8T2ULB3"/>
<feature type="transmembrane region" description="Helical" evidence="1">
    <location>
        <begin position="151"/>
        <end position="169"/>
    </location>
</feature>
<dbReference type="Pfam" id="PF04982">
    <property type="entry name" value="TM_HPP"/>
    <property type="match status" value="1"/>
</dbReference>
<proteinExistence type="predicted"/>
<protein>
    <recommendedName>
        <fullName evidence="2">HPP transmembrane region domain-containing protein</fullName>
    </recommendedName>
</protein>
<dbReference type="Proteomes" id="UP000825935">
    <property type="component" value="Chromosome 7"/>
</dbReference>
<dbReference type="EMBL" id="CM035412">
    <property type="protein sequence ID" value="KAH7433089.1"/>
    <property type="molecule type" value="Genomic_DNA"/>
</dbReference>
<evidence type="ECO:0000313" key="4">
    <source>
        <dbReference type="Proteomes" id="UP000825935"/>
    </source>
</evidence>
<evidence type="ECO:0000259" key="2">
    <source>
        <dbReference type="Pfam" id="PF04982"/>
    </source>
</evidence>
<dbReference type="InterPro" id="IPR007065">
    <property type="entry name" value="HPP"/>
</dbReference>
<feature type="transmembrane region" description="Helical" evidence="1">
    <location>
        <begin position="176"/>
        <end position="194"/>
    </location>
</feature>
<organism evidence="3 4">
    <name type="scientific">Ceratopteris richardii</name>
    <name type="common">Triangle waterfern</name>
    <dbReference type="NCBI Taxonomy" id="49495"/>
    <lineage>
        <taxon>Eukaryota</taxon>
        <taxon>Viridiplantae</taxon>
        <taxon>Streptophyta</taxon>
        <taxon>Embryophyta</taxon>
        <taxon>Tracheophyta</taxon>
        <taxon>Polypodiopsida</taxon>
        <taxon>Polypodiidae</taxon>
        <taxon>Polypodiales</taxon>
        <taxon>Pteridineae</taxon>
        <taxon>Pteridaceae</taxon>
        <taxon>Parkerioideae</taxon>
        <taxon>Ceratopteris</taxon>
    </lineage>
</organism>
<accession>A0A8T2ULB3</accession>
<dbReference type="OMA" id="DIFWPSA"/>
<sequence length="244" mass="25915">MSMDSIALRSSALYSVSSCPLKLTHLSSVSTKYSFESSFISLFGRSLSNHASFYPRINSYKQLRRTLTPISAASVSSSISTPAADVPSSSPSASDIVWPAIGAFVSMFAMSYVDKLVKPMGLVFTIAPFGAVCAVLFAAPATPAAKKYNMFVAHIGCAAIGIGALALFGPGWLARGVALAASIAFMQLTGSMHPPAAGLPLLFIDVPMFQQLKLWYLIFPSAVGCVILCAVQELVLLLRRSCRF</sequence>